<comment type="caution">
    <text evidence="1">The sequence shown here is derived from an EMBL/GenBank/DDBJ whole genome shotgun (WGS) entry which is preliminary data.</text>
</comment>
<gene>
    <name evidence="1" type="ORF">NLJ89_g4232</name>
</gene>
<keyword evidence="2" id="KW-1185">Reference proteome</keyword>
<dbReference type="Proteomes" id="UP001148786">
    <property type="component" value="Unassembled WGS sequence"/>
</dbReference>
<name>A0A9W8MY44_9AGAR</name>
<organism evidence="1 2">
    <name type="scientific">Agrocybe chaxingu</name>
    <dbReference type="NCBI Taxonomy" id="84603"/>
    <lineage>
        <taxon>Eukaryota</taxon>
        <taxon>Fungi</taxon>
        <taxon>Dikarya</taxon>
        <taxon>Basidiomycota</taxon>
        <taxon>Agaricomycotina</taxon>
        <taxon>Agaricomycetes</taxon>
        <taxon>Agaricomycetidae</taxon>
        <taxon>Agaricales</taxon>
        <taxon>Agaricineae</taxon>
        <taxon>Strophariaceae</taxon>
        <taxon>Agrocybe</taxon>
    </lineage>
</organism>
<dbReference type="AlphaFoldDB" id="A0A9W8MY44"/>
<dbReference type="EMBL" id="JANKHO010000341">
    <property type="protein sequence ID" value="KAJ3511228.1"/>
    <property type="molecule type" value="Genomic_DNA"/>
</dbReference>
<protein>
    <submittedName>
        <fullName evidence="1">Uncharacterized protein</fullName>
    </submittedName>
</protein>
<sequence length="95" mass="10602">MVAHVWMREERVYPFDVCMCTNDDNAAEEDAFDMVDRVRVRSLVLIIVGCTTGIVLTDLADEIEKRLSAPKLECGTSEDAGDPDEVFMLAGEDDM</sequence>
<accession>A0A9W8MY44</accession>
<evidence type="ECO:0000313" key="1">
    <source>
        <dbReference type="EMBL" id="KAJ3511228.1"/>
    </source>
</evidence>
<proteinExistence type="predicted"/>
<reference evidence="1" key="1">
    <citation type="submission" date="2022-07" db="EMBL/GenBank/DDBJ databases">
        <title>Genome Sequence of Agrocybe chaxingu.</title>
        <authorList>
            <person name="Buettner E."/>
        </authorList>
    </citation>
    <scope>NUCLEOTIDE SEQUENCE</scope>
    <source>
        <strain evidence="1">MP-N11</strain>
    </source>
</reference>
<evidence type="ECO:0000313" key="2">
    <source>
        <dbReference type="Proteomes" id="UP001148786"/>
    </source>
</evidence>